<dbReference type="InterPro" id="IPR022002">
    <property type="entry name" value="ChsH2_Znr"/>
</dbReference>
<dbReference type="InterPro" id="IPR052513">
    <property type="entry name" value="Thioester_dehydratase-like"/>
</dbReference>
<dbReference type="Pfam" id="PF01796">
    <property type="entry name" value="OB_ChsH2_C"/>
    <property type="match status" value="1"/>
</dbReference>
<dbReference type="EMBL" id="JAXCLA010000009">
    <property type="protein sequence ID" value="MDY0748061.1"/>
    <property type="molecule type" value="Genomic_DNA"/>
</dbReference>
<organism evidence="3 4">
    <name type="scientific">Roseateles agri</name>
    <dbReference type="NCBI Taxonomy" id="3098619"/>
    <lineage>
        <taxon>Bacteria</taxon>
        <taxon>Pseudomonadati</taxon>
        <taxon>Pseudomonadota</taxon>
        <taxon>Betaproteobacteria</taxon>
        <taxon>Burkholderiales</taxon>
        <taxon>Sphaerotilaceae</taxon>
        <taxon>Roseateles</taxon>
    </lineage>
</organism>
<dbReference type="SUPFAM" id="SSF50249">
    <property type="entry name" value="Nucleic acid-binding proteins"/>
    <property type="match status" value="1"/>
</dbReference>
<dbReference type="PANTHER" id="PTHR34075">
    <property type="entry name" value="BLR3430 PROTEIN"/>
    <property type="match status" value="1"/>
</dbReference>
<feature type="domain" description="ChsH2 C-terminal OB-fold" evidence="1">
    <location>
        <begin position="48"/>
        <end position="106"/>
    </location>
</feature>
<dbReference type="InterPro" id="IPR002878">
    <property type="entry name" value="ChsH2_C"/>
</dbReference>
<accession>A0ABU5DP20</accession>
<protein>
    <submittedName>
        <fullName evidence="3">OB-fold domain-containing protein</fullName>
    </submittedName>
</protein>
<dbReference type="PANTHER" id="PTHR34075:SF5">
    <property type="entry name" value="BLR3430 PROTEIN"/>
    <property type="match status" value="1"/>
</dbReference>
<evidence type="ECO:0000313" key="4">
    <source>
        <dbReference type="Proteomes" id="UP001285263"/>
    </source>
</evidence>
<feature type="domain" description="ChsH2 rubredoxin-like zinc ribbon" evidence="2">
    <location>
        <begin position="16"/>
        <end position="44"/>
    </location>
</feature>
<dbReference type="RefSeq" id="WP_320426027.1">
    <property type="nucleotide sequence ID" value="NZ_JAXCLA010000009.1"/>
</dbReference>
<keyword evidence="4" id="KW-1185">Reference proteome</keyword>
<dbReference type="Pfam" id="PF12172">
    <property type="entry name" value="zf-ChsH2"/>
    <property type="match status" value="1"/>
</dbReference>
<evidence type="ECO:0000259" key="1">
    <source>
        <dbReference type="Pfam" id="PF01796"/>
    </source>
</evidence>
<dbReference type="Proteomes" id="UP001285263">
    <property type="component" value="Unassembled WGS sequence"/>
</dbReference>
<name>A0ABU5DP20_9BURK</name>
<proteinExistence type="predicted"/>
<gene>
    <name evidence="3" type="ORF">SNE35_26410</name>
</gene>
<reference evidence="3 4" key="1">
    <citation type="submission" date="2023-11" db="EMBL/GenBank/DDBJ databases">
        <title>Paucibacter sp. nov., isolated from fresh soil in Korea.</title>
        <authorList>
            <person name="Le N.T.T."/>
        </authorList>
    </citation>
    <scope>NUCLEOTIDE SEQUENCE [LARGE SCALE GENOMIC DNA]</scope>
    <source>
        <strain evidence="3 4">R3-3</strain>
    </source>
</reference>
<evidence type="ECO:0000259" key="2">
    <source>
        <dbReference type="Pfam" id="PF12172"/>
    </source>
</evidence>
<sequence>MNDEISAQHDWHDGVPALLLECCRACGHVEYFRRGFCPRCGSKPMDTVSASGLGRVHAVTQVLRAATPEWKARAPYVIVLVDLDEGPRVMTHGSVDLAVGDAVRISYFPIGERLIPLVQPLDSPTKVTP</sequence>
<evidence type="ECO:0000313" key="3">
    <source>
        <dbReference type="EMBL" id="MDY0748061.1"/>
    </source>
</evidence>
<dbReference type="InterPro" id="IPR012340">
    <property type="entry name" value="NA-bd_OB-fold"/>
</dbReference>
<comment type="caution">
    <text evidence="3">The sequence shown here is derived from an EMBL/GenBank/DDBJ whole genome shotgun (WGS) entry which is preliminary data.</text>
</comment>